<sequence length="1322" mass="144602">MASLESPSATSMTMSPPGTPSRDGSASPILTPKSRVEAMLAAMGEESDGDDDAVDDDDDDGEIELDYKPKGKLASRMMPRTSDTKPTNPAKAPLATEDNTTAGNDGAYERVKRSLLAGGGTASKNLISNGELGNDGGRPSSSSSPPAQTEDDDDDLPVPTPRRKRAQKAPPKASPKATPTPSTESPKQKGPSRSKSTTPVSASEDEGGDGENIRDLLEADPKRNARLLELVEKKRRERQAAEAEKQRLEEERRIRRKQLDAQLGCGSGDDNEGEEDDDDLGVLSQKPPRRRSGKKALEEMHRESQRMARNMHLEHQARTKKTITKQSLFEKFGFRTPAGKQNGNGKDQVTVDSSSIVTGSETEPVDQSSPDSSPLPEVGEKSGKGKGKARATFEGSGEQGTPRPALALDKGKGKAIVIPPKKAKLVLPPVRVILPNNIAGNISDSDSELEIVKPGDEERIANAERKKMVDQLRRVRRAKPPVEVHGKPRLSARELEAELWKRSRQQAVQEREERIEELRAKGVIILTAEEKAKTEQQAVDYMEKARKEALAIKRREKEEEKDGVKKEGPAIDDMDSDEGNDDGDWLEEEDIMEIISGSEEEEAGREDEGAVKPTDFSDEDENELVDCPGSPAFTSLYPQDNDLMSPTPRLSEMPAAYIDEEAGEDSDESNGDFAPFKTLKRKAIRKKISRIVEEDEDEDGENEDNAIGSEKEKIAESKIPSIFRNKIAQPPPVGMTQLFNGLSGLPPSAGVSASPEKVRERVEALRQDPGEGIPNSQGPLDFGDDILDLGLLKKSDDKDSEPIDGPSLPTLDLYYEPSTQMSSFPDPTQDDGFVKSSSPAPPRFDEDEPSSTMQVLDSQPPRRKRGRLVKKGMDLAIVTEGDENGSGGDGERKSKEVGERKETAFDVMRKAMKREKAAEKFDKTKSGAKEMVHEQAEESDDEYAGIGGASDDEGGDGHDSDVEVMIDDDGMEVVDQDDIAAFWAERDKAQDEKDVNKLFKDLQTGLFRKKRGADFDLDDSDDDDDEARRRAKRRQLAKLRKALMADSNIEKLATSPKKLAFLSAIEDRDRDDEMDFLDKGEEDLFIDLGLLEDSQSQNPSQSHDPREVPAVAEARAPHGETPGLQHGAGESNGIPIIPNPRRTTRPKKPSLADVRETLSFLIEENESGMVEHSDSEGEPTEAPIHKRRRTAATVVIDRVAASRSSTAMSESAKMAFQSATETQFRVPSLLRRATTSMSSASGDSQGSSSGASTTTAGSGKSMESAAGIKRGGKASSSINFHQREQVRAKVENERELRRKQERKKQGQERQDVLGMLTKGSFT</sequence>
<feature type="compositionally biased region" description="Acidic residues" evidence="4">
    <location>
        <begin position="693"/>
        <end position="704"/>
    </location>
</feature>
<dbReference type="EMBL" id="LN891047">
    <property type="protein sequence ID" value="CUS10469.1"/>
    <property type="molecule type" value="Genomic_DNA"/>
</dbReference>
<name>A0A292PSE0_9PEZI</name>
<feature type="compositionally biased region" description="Acidic residues" evidence="4">
    <location>
        <begin position="45"/>
        <end position="64"/>
    </location>
</feature>
<evidence type="ECO:0000256" key="3">
    <source>
        <dbReference type="ARBA" id="ARBA00023242"/>
    </source>
</evidence>
<feature type="region of interest" description="Disordered" evidence="4">
    <location>
        <begin position="1216"/>
        <end position="1322"/>
    </location>
</feature>
<comment type="subcellular location">
    <subcellularLocation>
        <location evidence="1">Nucleus</location>
    </subcellularLocation>
</comment>
<feature type="compositionally biased region" description="Basic and acidic residues" evidence="4">
    <location>
        <begin position="756"/>
        <end position="769"/>
    </location>
</feature>
<feature type="region of interest" description="Disordered" evidence="4">
    <location>
        <begin position="1088"/>
        <end position="1189"/>
    </location>
</feature>
<feature type="compositionally biased region" description="Basic residues" evidence="4">
    <location>
        <begin position="861"/>
        <end position="870"/>
    </location>
</feature>
<feature type="domain" description="DNA replication checkpoint mediator MRC1" evidence="5">
    <location>
        <begin position="925"/>
        <end position="1063"/>
    </location>
</feature>
<feature type="region of interest" description="Disordered" evidence="4">
    <location>
        <begin position="738"/>
        <end position="963"/>
    </location>
</feature>
<feature type="compositionally biased region" description="Acidic residues" evidence="4">
    <location>
        <begin position="570"/>
        <end position="605"/>
    </location>
</feature>
<feature type="region of interest" description="Disordered" evidence="4">
    <location>
        <begin position="551"/>
        <end position="649"/>
    </location>
</feature>
<dbReference type="InterPro" id="IPR024146">
    <property type="entry name" value="Claspin"/>
</dbReference>
<dbReference type="PANTHER" id="PTHR14396:SF10">
    <property type="entry name" value="CLASPIN"/>
    <property type="match status" value="1"/>
</dbReference>
<evidence type="ECO:0000313" key="6">
    <source>
        <dbReference type="EMBL" id="CUS10469.1"/>
    </source>
</evidence>
<feature type="compositionally biased region" description="Basic and acidic residues" evidence="4">
    <location>
        <begin position="889"/>
        <end position="936"/>
    </location>
</feature>
<feature type="compositionally biased region" description="Polar residues" evidence="4">
    <location>
        <begin position="632"/>
        <end position="644"/>
    </location>
</feature>
<dbReference type="PANTHER" id="PTHR14396">
    <property type="entry name" value="CLASPIN"/>
    <property type="match status" value="1"/>
</dbReference>
<dbReference type="GO" id="GO:0007095">
    <property type="term" value="P:mitotic G2 DNA damage checkpoint signaling"/>
    <property type="evidence" value="ECO:0007669"/>
    <property type="project" value="TreeGrafter"/>
</dbReference>
<dbReference type="GO" id="GO:0010997">
    <property type="term" value="F:anaphase-promoting complex binding"/>
    <property type="evidence" value="ECO:0007669"/>
    <property type="project" value="TreeGrafter"/>
</dbReference>
<protein>
    <recommendedName>
        <fullName evidence="5">DNA replication checkpoint mediator MRC1 domain-containing protein</fullName>
    </recommendedName>
</protein>
<feature type="compositionally biased region" description="Basic and acidic residues" evidence="4">
    <location>
        <begin position="295"/>
        <end position="317"/>
    </location>
</feature>
<keyword evidence="7" id="KW-1185">Reference proteome</keyword>
<gene>
    <name evidence="6" type="ORF">GSTUAT00005436001</name>
</gene>
<feature type="compositionally biased region" description="Polar residues" evidence="4">
    <location>
        <begin position="191"/>
        <end position="201"/>
    </location>
</feature>
<keyword evidence="2" id="KW-0597">Phosphoprotein</keyword>
<evidence type="ECO:0000256" key="4">
    <source>
        <dbReference type="SAM" id="MobiDB-lite"/>
    </source>
</evidence>
<feature type="region of interest" description="Disordered" evidence="4">
    <location>
        <begin position="1013"/>
        <end position="1032"/>
    </location>
</feature>
<feature type="region of interest" description="Disordered" evidence="4">
    <location>
        <begin position="692"/>
        <end position="715"/>
    </location>
</feature>
<evidence type="ECO:0000259" key="5">
    <source>
        <dbReference type="Pfam" id="PF09444"/>
    </source>
</evidence>
<evidence type="ECO:0000256" key="1">
    <source>
        <dbReference type="ARBA" id="ARBA00004123"/>
    </source>
</evidence>
<feature type="compositionally biased region" description="Basic and acidic residues" evidence="4">
    <location>
        <begin position="229"/>
        <end position="259"/>
    </location>
</feature>
<feature type="compositionally biased region" description="Polar residues" evidence="4">
    <location>
        <begin position="1093"/>
        <end position="1102"/>
    </location>
</feature>
<feature type="compositionally biased region" description="Basic and acidic residues" evidence="4">
    <location>
        <begin position="211"/>
        <end position="223"/>
    </location>
</feature>
<dbReference type="GO" id="GO:0005634">
    <property type="term" value="C:nucleus"/>
    <property type="evidence" value="ECO:0007669"/>
    <property type="project" value="UniProtKB-SubCell"/>
</dbReference>
<feature type="compositionally biased region" description="Basic and acidic residues" evidence="4">
    <location>
        <begin position="551"/>
        <end position="569"/>
    </location>
</feature>
<dbReference type="GO" id="GO:0033314">
    <property type="term" value="P:mitotic DNA replication checkpoint signaling"/>
    <property type="evidence" value="ECO:0007669"/>
    <property type="project" value="TreeGrafter"/>
</dbReference>
<dbReference type="Pfam" id="PF09444">
    <property type="entry name" value="MRC1"/>
    <property type="match status" value="1"/>
</dbReference>
<feature type="compositionally biased region" description="Polar residues" evidence="4">
    <location>
        <begin position="339"/>
        <end position="372"/>
    </location>
</feature>
<accession>A0A292PSE0</accession>
<feature type="compositionally biased region" description="Acidic residues" evidence="4">
    <location>
        <begin position="269"/>
        <end position="280"/>
    </location>
</feature>
<evidence type="ECO:0000313" key="7">
    <source>
        <dbReference type="Proteomes" id="UP001412239"/>
    </source>
</evidence>
<feature type="region of interest" description="Disordered" evidence="4">
    <location>
        <begin position="1"/>
        <end position="410"/>
    </location>
</feature>
<dbReference type="InterPro" id="IPR018564">
    <property type="entry name" value="Repl_chkpnt_MRC1_dom"/>
</dbReference>
<reference evidence="6" key="1">
    <citation type="submission" date="2015-10" db="EMBL/GenBank/DDBJ databases">
        <authorList>
            <person name="Regsiter A."/>
            <person name="william w."/>
        </authorList>
    </citation>
    <scope>NUCLEOTIDE SEQUENCE</scope>
    <source>
        <strain evidence="6">Montdore</strain>
    </source>
</reference>
<feature type="compositionally biased region" description="Polar residues" evidence="4">
    <location>
        <begin position="817"/>
        <end position="826"/>
    </location>
</feature>
<keyword evidence="3" id="KW-0539">Nucleus</keyword>
<organism evidence="6 7">
    <name type="scientific">Tuber aestivum</name>
    <name type="common">summer truffle</name>
    <dbReference type="NCBI Taxonomy" id="59557"/>
    <lineage>
        <taxon>Eukaryota</taxon>
        <taxon>Fungi</taxon>
        <taxon>Dikarya</taxon>
        <taxon>Ascomycota</taxon>
        <taxon>Pezizomycotina</taxon>
        <taxon>Pezizomycetes</taxon>
        <taxon>Pezizales</taxon>
        <taxon>Tuberaceae</taxon>
        <taxon>Tuber</taxon>
    </lineage>
</organism>
<dbReference type="Proteomes" id="UP001412239">
    <property type="component" value="Unassembled WGS sequence"/>
</dbReference>
<feature type="compositionally biased region" description="Basic and acidic residues" evidence="4">
    <location>
        <begin position="1281"/>
        <end position="1311"/>
    </location>
</feature>
<feature type="compositionally biased region" description="Low complexity" evidence="4">
    <location>
        <begin position="1233"/>
        <end position="1261"/>
    </location>
</feature>
<feature type="compositionally biased region" description="Low complexity" evidence="4">
    <location>
        <begin position="1"/>
        <end position="16"/>
    </location>
</feature>
<proteinExistence type="predicted"/>
<feature type="compositionally biased region" description="Acidic residues" evidence="4">
    <location>
        <begin position="1015"/>
        <end position="1025"/>
    </location>
</feature>
<feature type="compositionally biased region" description="Low complexity" evidence="4">
    <location>
        <begin position="168"/>
        <end position="185"/>
    </location>
</feature>
<feature type="compositionally biased region" description="Basic and acidic residues" evidence="4">
    <location>
        <begin position="791"/>
        <end position="801"/>
    </location>
</feature>
<evidence type="ECO:0000256" key="2">
    <source>
        <dbReference type="ARBA" id="ARBA00022553"/>
    </source>
</evidence>